<feature type="transmembrane region" description="Helical" evidence="6">
    <location>
        <begin position="256"/>
        <end position="273"/>
    </location>
</feature>
<dbReference type="SUPFAM" id="SSF103473">
    <property type="entry name" value="MFS general substrate transporter"/>
    <property type="match status" value="1"/>
</dbReference>
<feature type="transmembrane region" description="Helical" evidence="6">
    <location>
        <begin position="285"/>
        <end position="307"/>
    </location>
</feature>
<dbReference type="PANTHER" id="PTHR23526:SF1">
    <property type="entry name" value="MAJOR FACILITATOR SUPERFAMILY MFS_1"/>
    <property type="match status" value="1"/>
</dbReference>
<proteinExistence type="predicted"/>
<evidence type="ECO:0000256" key="4">
    <source>
        <dbReference type="ARBA" id="ARBA00023136"/>
    </source>
</evidence>
<dbReference type="InterPro" id="IPR036259">
    <property type="entry name" value="MFS_trans_sf"/>
</dbReference>
<name>A0A0F9GTW4_9ZZZZ</name>
<dbReference type="GO" id="GO:0022857">
    <property type="term" value="F:transmembrane transporter activity"/>
    <property type="evidence" value="ECO:0007669"/>
    <property type="project" value="InterPro"/>
</dbReference>
<dbReference type="PROSITE" id="PS50850">
    <property type="entry name" value="MFS"/>
    <property type="match status" value="1"/>
</dbReference>
<keyword evidence="3 6" id="KW-1133">Transmembrane helix</keyword>
<keyword evidence="2 6" id="KW-0812">Transmembrane</keyword>
<dbReference type="InterPro" id="IPR020846">
    <property type="entry name" value="MFS_dom"/>
</dbReference>
<dbReference type="GO" id="GO:0016020">
    <property type="term" value="C:membrane"/>
    <property type="evidence" value="ECO:0007669"/>
    <property type="project" value="UniProtKB-SubCell"/>
</dbReference>
<dbReference type="EMBL" id="LAZR01025164">
    <property type="protein sequence ID" value="KKL72780.1"/>
    <property type="molecule type" value="Genomic_DNA"/>
</dbReference>
<dbReference type="Pfam" id="PF00083">
    <property type="entry name" value="Sugar_tr"/>
    <property type="match status" value="1"/>
</dbReference>
<keyword evidence="4 6" id="KW-0472">Membrane</keyword>
<evidence type="ECO:0000256" key="5">
    <source>
        <dbReference type="SAM" id="MobiDB-lite"/>
    </source>
</evidence>
<gene>
    <name evidence="8" type="ORF">LCGC14_2081500</name>
</gene>
<feature type="transmembrane region" description="Helical" evidence="6">
    <location>
        <begin position="48"/>
        <end position="75"/>
    </location>
</feature>
<dbReference type="InterPro" id="IPR052528">
    <property type="entry name" value="Sugar_transport-like"/>
</dbReference>
<reference evidence="8" key="1">
    <citation type="journal article" date="2015" name="Nature">
        <title>Complex archaea that bridge the gap between prokaryotes and eukaryotes.</title>
        <authorList>
            <person name="Spang A."/>
            <person name="Saw J.H."/>
            <person name="Jorgensen S.L."/>
            <person name="Zaremba-Niedzwiedzka K."/>
            <person name="Martijn J."/>
            <person name="Lind A.E."/>
            <person name="van Eijk R."/>
            <person name="Schleper C."/>
            <person name="Guy L."/>
            <person name="Ettema T.J."/>
        </authorList>
    </citation>
    <scope>NUCLEOTIDE SEQUENCE</scope>
</reference>
<feature type="transmembrane region" description="Helical" evidence="6">
    <location>
        <begin position="319"/>
        <end position="340"/>
    </location>
</feature>
<comment type="caution">
    <text evidence="8">The sequence shown here is derived from an EMBL/GenBank/DDBJ whole genome shotgun (WGS) entry which is preliminary data.</text>
</comment>
<feature type="transmembrane region" description="Helical" evidence="6">
    <location>
        <begin position="95"/>
        <end position="115"/>
    </location>
</feature>
<accession>A0A0F9GTW4</accession>
<evidence type="ECO:0000313" key="8">
    <source>
        <dbReference type="EMBL" id="KKL72780.1"/>
    </source>
</evidence>
<evidence type="ECO:0000256" key="3">
    <source>
        <dbReference type="ARBA" id="ARBA00022989"/>
    </source>
</evidence>
<evidence type="ECO:0000256" key="2">
    <source>
        <dbReference type="ARBA" id="ARBA00022692"/>
    </source>
</evidence>
<dbReference type="Gene3D" id="1.20.1250.20">
    <property type="entry name" value="MFS general substrate transporter like domains"/>
    <property type="match status" value="2"/>
</dbReference>
<evidence type="ECO:0000256" key="1">
    <source>
        <dbReference type="ARBA" id="ARBA00004370"/>
    </source>
</evidence>
<feature type="transmembrane region" description="Helical" evidence="6">
    <location>
        <begin position="168"/>
        <end position="187"/>
    </location>
</feature>
<feature type="transmembrane region" description="Helical" evidence="6">
    <location>
        <begin position="352"/>
        <end position="377"/>
    </location>
</feature>
<evidence type="ECO:0000256" key="6">
    <source>
        <dbReference type="SAM" id="Phobius"/>
    </source>
</evidence>
<dbReference type="PANTHER" id="PTHR23526">
    <property type="entry name" value="INTEGRAL MEMBRANE TRANSPORT PROTEIN-RELATED"/>
    <property type="match status" value="1"/>
</dbReference>
<dbReference type="InterPro" id="IPR005828">
    <property type="entry name" value="MFS_sugar_transport-like"/>
</dbReference>
<evidence type="ECO:0000259" key="7">
    <source>
        <dbReference type="PROSITE" id="PS50850"/>
    </source>
</evidence>
<comment type="subcellular location">
    <subcellularLocation>
        <location evidence="1">Membrane</location>
    </subcellularLocation>
</comment>
<protein>
    <recommendedName>
        <fullName evidence="7">Major facilitator superfamily (MFS) profile domain-containing protein</fullName>
    </recommendedName>
</protein>
<organism evidence="8">
    <name type="scientific">marine sediment metagenome</name>
    <dbReference type="NCBI Taxonomy" id="412755"/>
    <lineage>
        <taxon>unclassified sequences</taxon>
        <taxon>metagenomes</taxon>
        <taxon>ecological metagenomes</taxon>
    </lineage>
</organism>
<feature type="transmembrane region" description="Helical" evidence="6">
    <location>
        <begin position="193"/>
        <end position="216"/>
    </location>
</feature>
<feature type="transmembrane region" description="Helical" evidence="6">
    <location>
        <begin position="127"/>
        <end position="147"/>
    </location>
</feature>
<feature type="region of interest" description="Disordered" evidence="5">
    <location>
        <begin position="1"/>
        <end position="21"/>
    </location>
</feature>
<sequence>MCAEHASIDLDGPAEADPPAGDVRRNYTLGVLSGAVGTMSFQFMHPELILAGMIYALTESTMLVALVTVVSKACILAPQLLVGHRLEHHALKRPFFIGLGIVKFFAVAGMVLAISRLSPGSTGWPLVLFYLTYAIACTCAGAGYVVFMDMAGRMIPSGKVGSFFGMRHFLGGVLAPVLALVVIHPVLTKVTLPFNYVIVVATGAVLAVVNLALFAMCRESPGPKARTPTTLGESLRRGMGWLRSDRNYRNYFWQRVAFRVNYLGLAFYIPFGHRTLARGRSAAEVALLGGIMVGTMILGSTVASALWGRVADRHGYRRCMMGAGVLFTLGPALALAAPRLQAVTTAVDLPLTVYLLALLAMASGIQGSVIGGTQFMVTTAPPHRRISYVAFQNTITSPLT</sequence>
<feature type="domain" description="Major facilitator superfamily (MFS) profile" evidence="7">
    <location>
        <begin position="196"/>
        <end position="400"/>
    </location>
</feature>
<feature type="non-terminal residue" evidence="8">
    <location>
        <position position="400"/>
    </location>
</feature>
<dbReference type="AlphaFoldDB" id="A0A0F9GTW4"/>